<dbReference type="Pfam" id="PF07885">
    <property type="entry name" value="Ion_trans_2"/>
    <property type="match status" value="1"/>
</dbReference>
<proteinExistence type="predicted"/>
<dbReference type="InterPro" id="IPR013099">
    <property type="entry name" value="K_chnl_dom"/>
</dbReference>
<dbReference type="PANTHER" id="PTHR45689">
    <property type="entry name" value="I[[H]] CHANNEL, ISOFORM E"/>
    <property type="match status" value="1"/>
</dbReference>
<dbReference type="GO" id="GO:0035725">
    <property type="term" value="P:sodium ion transmembrane transport"/>
    <property type="evidence" value="ECO:0007669"/>
    <property type="project" value="TreeGrafter"/>
</dbReference>
<dbReference type="GO" id="GO:0098855">
    <property type="term" value="C:HCN channel complex"/>
    <property type="evidence" value="ECO:0007669"/>
    <property type="project" value="TreeGrafter"/>
</dbReference>
<dbReference type="InterPro" id="IPR051413">
    <property type="entry name" value="K/Na_HCN_channel"/>
</dbReference>
<evidence type="ECO:0000259" key="2">
    <source>
        <dbReference type="PROSITE" id="PS50042"/>
    </source>
</evidence>
<protein>
    <submittedName>
        <fullName evidence="3">Zinc knuckle protein</fullName>
    </submittedName>
</protein>
<evidence type="ECO:0000313" key="3">
    <source>
        <dbReference type="EMBL" id="EAR82538.2"/>
    </source>
</evidence>
<keyword evidence="1" id="KW-0812">Transmembrane</keyword>
<feature type="domain" description="Cyclic nucleotide-binding" evidence="2">
    <location>
        <begin position="666"/>
        <end position="725"/>
    </location>
</feature>
<dbReference type="PROSITE" id="PS50042">
    <property type="entry name" value="CNMP_BINDING_3"/>
    <property type="match status" value="1"/>
</dbReference>
<dbReference type="InterPro" id="IPR000595">
    <property type="entry name" value="cNMP-bd_dom"/>
</dbReference>
<dbReference type="InParanoid" id="Q22B63"/>
<reference evidence="4" key="1">
    <citation type="journal article" date="2006" name="PLoS Biol.">
        <title>Macronuclear genome sequence of the ciliate Tetrahymena thermophila, a model eukaryote.</title>
        <authorList>
            <person name="Eisen J.A."/>
            <person name="Coyne R.S."/>
            <person name="Wu M."/>
            <person name="Wu D."/>
            <person name="Thiagarajan M."/>
            <person name="Wortman J.R."/>
            <person name="Badger J.H."/>
            <person name="Ren Q."/>
            <person name="Amedeo P."/>
            <person name="Jones K.M."/>
            <person name="Tallon L.J."/>
            <person name="Delcher A.L."/>
            <person name="Salzberg S.L."/>
            <person name="Silva J.C."/>
            <person name="Haas B.J."/>
            <person name="Majoros W.H."/>
            <person name="Farzad M."/>
            <person name="Carlton J.M."/>
            <person name="Smith R.K. Jr."/>
            <person name="Garg J."/>
            <person name="Pearlman R.E."/>
            <person name="Karrer K.M."/>
            <person name="Sun L."/>
            <person name="Manning G."/>
            <person name="Elde N.C."/>
            <person name="Turkewitz A.P."/>
            <person name="Asai D.J."/>
            <person name="Wilkes D.E."/>
            <person name="Wang Y."/>
            <person name="Cai H."/>
            <person name="Collins K."/>
            <person name="Stewart B.A."/>
            <person name="Lee S.R."/>
            <person name="Wilamowska K."/>
            <person name="Weinberg Z."/>
            <person name="Ruzzo W.L."/>
            <person name="Wloga D."/>
            <person name="Gaertig J."/>
            <person name="Frankel J."/>
            <person name="Tsao C.-C."/>
            <person name="Gorovsky M.A."/>
            <person name="Keeling P.J."/>
            <person name="Waller R.F."/>
            <person name="Patron N.J."/>
            <person name="Cherry J.M."/>
            <person name="Stover N.A."/>
            <person name="Krieger C.J."/>
            <person name="del Toro C."/>
            <person name="Ryder H.F."/>
            <person name="Williamson S.C."/>
            <person name="Barbeau R.A."/>
            <person name="Hamilton E.P."/>
            <person name="Orias E."/>
        </authorList>
    </citation>
    <scope>NUCLEOTIDE SEQUENCE [LARGE SCALE GENOMIC DNA]</scope>
    <source>
        <strain evidence="4">SB210</strain>
    </source>
</reference>
<dbReference type="GeneID" id="7840243"/>
<dbReference type="Pfam" id="PF00027">
    <property type="entry name" value="cNMP_binding"/>
    <property type="match status" value="1"/>
</dbReference>
<name>Q22B63_TETTS</name>
<keyword evidence="1" id="KW-1133">Transmembrane helix</keyword>
<feature type="transmembrane region" description="Helical" evidence="1">
    <location>
        <begin position="530"/>
        <end position="549"/>
    </location>
</feature>
<dbReference type="GO" id="GO:0005249">
    <property type="term" value="F:voltage-gated potassium channel activity"/>
    <property type="evidence" value="ECO:0007669"/>
    <property type="project" value="TreeGrafter"/>
</dbReference>
<sequence length="1370" mass="161027">MNQQQTKLPNNDTSLNISNNYNSSFSLAEYYQLKLFIQNNTYQIIIYKNTKPLSKSSYKINIEGAQNRGKLFEGTDNDVSFHRSYRNQQISKQDVEDYQEQDVIDEQNNHENMLNLQNSTSRDLNKIHYQDQVSLRKDQSQFTNEYLGNNTVYSNTNRESNNLLYAHNAISVENSPNQTFNFLQKQIAWLNERVIAKLEDSPKKIAKRKISSHISDFKSPQKKEISFFSKNQFESKEFIFFKPENQKDEMLSSQRLYKDLQSSGQNELDQENTFTVKNYLIIFTFVKRFVMNLVKKTAQKNPMNLKKMHLALIDDKANENMIFFAKQRECQKQLQNQQLMSKQSKYFDPIQSQSLQKNIISNAFQPDHALIIILNIILLLQLVSHILIIPIKLCFFIQAQQKSQFLLFYSAAVLCLFIEIFIAFQTGFYESGVLVLDKIKIAKQYFKFQFWVEICSMVRKKIQRIDEHFEISSKFPTLYELSKLSVYILIMAHFWGCGFHLIGTYSKQSGQFSPLDNWISVQKLDNSDWVVLYINSIYFTIITMITIGYGDIAPINIYEKIYVCFMTFITCGLFAYCVNCIGTLFAEINQKQQIFKQKRYELSNYLKFKGTKKETYIKIIKYIEYLHKESDVTIAKGYQILSQCPQELREEVQQEYYTKILLNSILKKYFSLAFLQAISLKMKEKILGPGEILFTRGSPLQYLYFIQKGEIEYFMQNKEYQRSLLKFNEAKIVDFKLFATGQQADISIRCQTKTIVAYFSMEDFLDTLKIYLVDQEKFCYLRDQMQSEELSDIKCMSCGQFRHNIFDCPKLHLGLSKDMIIKKHSYSAQQERGEKIKFSKRQKYPTLRNQMLVRNFLRILRWQKAQESYTKYQNINVIQEVNIIESDRQFFKRCPRILDSNKKIQQRQGDNYNIDDIFHLQIKSWIDEDDEYSSSESNLSENSQTFHSKSQSKISFQNQILPENITESPQHIDAILGDIIYTSNNQKKLVSKIQNPQIINMIKEEEIDDSYQSSQIIPLSEENIKLDINQEQLNKQKINNTTISNHQRAQIIYKNNIQNFESTQDQIQQNLSIRLSKPLQTNHGQTGDSNNRDLEEFNDIDQRSSPLNLQGVLSTRNSFSQQVNLVNQAAKNINLVNILNQQQQANDSLIQMQCPQKNIFEDTSSIMNQGSNDSKNRDCYRQESDQNNFRKQIKALQKSVNMLQFTILQQFQNLSKQANTNIQNDYIKKKTNSALDQAKSFIKQKQLSKTQFDIDGNKSFNLESMTQQNYPNLTLPSKEHIFGKLQFEFDKSKEFHVYYPKGNISNVIRIFKKIQNKNNKNSHKIHKKKYQFKESLVQSFFSIQDIWKSPSTKVKFNNTPIQQQNQATEK</sequence>
<feature type="transmembrane region" description="Helical" evidence="1">
    <location>
        <begin position="369"/>
        <end position="393"/>
    </location>
</feature>
<dbReference type="Gene3D" id="1.10.287.70">
    <property type="match status" value="1"/>
</dbReference>
<dbReference type="SUPFAM" id="SSF51206">
    <property type="entry name" value="cAMP-binding domain-like"/>
    <property type="match status" value="1"/>
</dbReference>
<dbReference type="KEGG" id="tet:TTHERM_01109920"/>
<dbReference type="InterPro" id="IPR014710">
    <property type="entry name" value="RmlC-like_jellyroll"/>
</dbReference>
<feature type="transmembrane region" description="Helical" evidence="1">
    <location>
        <begin position="561"/>
        <end position="586"/>
    </location>
</feature>
<evidence type="ECO:0000256" key="1">
    <source>
        <dbReference type="SAM" id="Phobius"/>
    </source>
</evidence>
<keyword evidence="4" id="KW-1185">Reference proteome</keyword>
<dbReference type="InterPro" id="IPR018490">
    <property type="entry name" value="cNMP-bd_dom_sf"/>
</dbReference>
<dbReference type="Proteomes" id="UP000009168">
    <property type="component" value="Unassembled WGS sequence"/>
</dbReference>
<dbReference type="HOGENOM" id="CLU_269544_0_0_1"/>
<dbReference type="SUPFAM" id="SSF81324">
    <property type="entry name" value="Voltage-gated potassium channels"/>
    <property type="match status" value="1"/>
</dbReference>
<dbReference type="RefSeq" id="XP_001030201.2">
    <property type="nucleotide sequence ID" value="XM_001030201.2"/>
</dbReference>
<organism evidence="3 4">
    <name type="scientific">Tetrahymena thermophila (strain SB210)</name>
    <dbReference type="NCBI Taxonomy" id="312017"/>
    <lineage>
        <taxon>Eukaryota</taxon>
        <taxon>Sar</taxon>
        <taxon>Alveolata</taxon>
        <taxon>Ciliophora</taxon>
        <taxon>Intramacronucleata</taxon>
        <taxon>Oligohymenophorea</taxon>
        <taxon>Hymenostomatida</taxon>
        <taxon>Tetrahymenina</taxon>
        <taxon>Tetrahymenidae</taxon>
        <taxon>Tetrahymena</taxon>
    </lineage>
</organism>
<gene>
    <name evidence="3" type="ORF">TTHERM_01109920</name>
</gene>
<accession>Q22B63</accession>
<feature type="transmembrane region" description="Helical" evidence="1">
    <location>
        <begin position="405"/>
        <end position="424"/>
    </location>
</feature>
<dbReference type="PANTHER" id="PTHR45689:SF5">
    <property type="entry name" value="I[[H]] CHANNEL, ISOFORM E"/>
    <property type="match status" value="1"/>
</dbReference>
<evidence type="ECO:0000313" key="4">
    <source>
        <dbReference type="Proteomes" id="UP000009168"/>
    </source>
</evidence>
<dbReference type="GO" id="GO:0003254">
    <property type="term" value="P:regulation of membrane depolarization"/>
    <property type="evidence" value="ECO:0007669"/>
    <property type="project" value="TreeGrafter"/>
</dbReference>
<dbReference type="EMBL" id="GG662565">
    <property type="protein sequence ID" value="EAR82538.2"/>
    <property type="molecule type" value="Genomic_DNA"/>
</dbReference>
<dbReference type="Gene3D" id="2.60.120.10">
    <property type="entry name" value="Jelly Rolls"/>
    <property type="match status" value="1"/>
</dbReference>
<dbReference type="CDD" id="cd00038">
    <property type="entry name" value="CAP_ED"/>
    <property type="match status" value="1"/>
</dbReference>
<keyword evidence="1" id="KW-0472">Membrane</keyword>
<dbReference type="OrthoDB" id="421226at2759"/>